<proteinExistence type="predicted"/>
<keyword evidence="5" id="KW-0547">Nucleotide-binding</keyword>
<name>A0A7D9D1I8_DEKBR</name>
<dbReference type="PANTHER" id="PTHR11089">
    <property type="entry name" value="GTP-BINDING PROTEIN-RELATED"/>
    <property type="match status" value="1"/>
</dbReference>
<dbReference type="FunFam" id="1.10.1580.10:FF:000006">
    <property type="entry name" value="Nuclear GTP-binding protein NUG1"/>
    <property type="match status" value="1"/>
</dbReference>
<feature type="compositionally biased region" description="Basic and acidic residues" evidence="9">
    <location>
        <begin position="65"/>
        <end position="83"/>
    </location>
</feature>
<dbReference type="GO" id="GO:0042273">
    <property type="term" value="P:ribosomal large subunit biogenesis"/>
    <property type="evidence" value="ECO:0007669"/>
    <property type="project" value="UniProtKB-ARBA"/>
</dbReference>
<accession>A0A7D9D1I8</accession>
<dbReference type="InterPro" id="IPR006073">
    <property type="entry name" value="GTP-bd"/>
</dbReference>
<dbReference type="EMBL" id="CABFWN010000006">
    <property type="protein sequence ID" value="VUG19970.1"/>
    <property type="molecule type" value="Genomic_DNA"/>
</dbReference>
<dbReference type="PANTHER" id="PTHR11089:SF30">
    <property type="entry name" value="GUANINE NUCLEOTIDE-BINDING PROTEIN-LIKE 3 HOMOLOG"/>
    <property type="match status" value="1"/>
</dbReference>
<keyword evidence="4" id="KW-0690">Ribosome biogenesis</keyword>
<keyword evidence="3" id="KW-0813">Transport</keyword>
<evidence type="ECO:0000256" key="7">
    <source>
        <dbReference type="ARBA" id="ARBA00023134"/>
    </source>
</evidence>
<feature type="compositionally biased region" description="Basic residues" evidence="9">
    <location>
        <begin position="1"/>
        <end position="13"/>
    </location>
</feature>
<dbReference type="InterPro" id="IPR023179">
    <property type="entry name" value="GTP-bd_ortho_bundle_sf"/>
</dbReference>
<reference evidence="10 11" key="1">
    <citation type="submission" date="2019-07" db="EMBL/GenBank/DDBJ databases">
        <authorList>
            <person name="Friedrich A."/>
            <person name="Schacherer J."/>
        </authorList>
    </citation>
    <scope>NUCLEOTIDE SEQUENCE [LARGE SCALE GENOMIC DNA]</scope>
</reference>
<dbReference type="InterPro" id="IPR050755">
    <property type="entry name" value="TRAFAC_YlqF/YawG_RiboMat"/>
</dbReference>
<evidence type="ECO:0000256" key="1">
    <source>
        <dbReference type="ARBA" id="ARBA00003269"/>
    </source>
</evidence>
<dbReference type="GO" id="GO:0030684">
    <property type="term" value="C:preribosome"/>
    <property type="evidence" value="ECO:0007669"/>
    <property type="project" value="UniProtKB-ARBA"/>
</dbReference>
<evidence type="ECO:0000313" key="11">
    <source>
        <dbReference type="Proteomes" id="UP000478008"/>
    </source>
</evidence>
<dbReference type="PRINTS" id="PR00326">
    <property type="entry name" value="GTP1OBG"/>
</dbReference>
<evidence type="ECO:0000256" key="2">
    <source>
        <dbReference type="ARBA" id="ARBA00004123"/>
    </source>
</evidence>
<dbReference type="GO" id="GO:0006364">
    <property type="term" value="P:rRNA processing"/>
    <property type="evidence" value="ECO:0007669"/>
    <property type="project" value="UniProtKB-ARBA"/>
</dbReference>
<dbReference type="Pfam" id="PF08701">
    <property type="entry name" value="GN3L_Grn1"/>
    <property type="match status" value="1"/>
</dbReference>
<dbReference type="GO" id="GO:0005730">
    <property type="term" value="C:nucleolus"/>
    <property type="evidence" value="ECO:0007669"/>
    <property type="project" value="TreeGrafter"/>
</dbReference>
<evidence type="ECO:0000256" key="8">
    <source>
        <dbReference type="ARBA" id="ARBA00023242"/>
    </source>
</evidence>
<dbReference type="GO" id="GO:0015031">
    <property type="term" value="P:protein transport"/>
    <property type="evidence" value="ECO:0007669"/>
    <property type="project" value="UniProtKB-KW"/>
</dbReference>
<evidence type="ECO:0000256" key="4">
    <source>
        <dbReference type="ARBA" id="ARBA00022517"/>
    </source>
</evidence>
<comment type="function">
    <text evidence="1">May be involved in the mitochondrial lipid metabolism.</text>
</comment>
<evidence type="ECO:0000256" key="3">
    <source>
        <dbReference type="ARBA" id="ARBA00022448"/>
    </source>
</evidence>
<sequence length="509" mass="57715">MRVKRKKSKRVSTRMREGIKKKVAAHRRKERKLEKKNPTWKSRRPKDIGIPSSFPYKDRILLEIEEKKREKEEELERKREEKRSRRAQMAGNGETVNDEDIEEEVKQDSMAALMESAQKAADEFEMNGKEGNTVQDDDKMDEDAEGFEVIDYEIEDNGDLKGNRRTVDQSRKQFDKVFKNVLDAADVVLYVLDSRNPEATRSRKVEEAILNNPDKRLIFVLNKVDLVPEPVLKNWIQYLQKFFPTVPVKGSTGTNGSGAFNKKLTQASTSGQLLEALKLYAERANLKRSITVGVIGFPNVGKSSVINSLTTRRGRSGKLCPVGNEAGITRNIREIKMDNKLKILDSPGIVFPEKGDSSKSMGEFESELVLLNALPKKEIKDPERAVKLLIKRLSNDSEMADSFKNYYNLPALPALSLLDFVKQVLIYIARSHGRLGKGGIPNLSSAAVVVLNDWRDGKFHGWNIPPLTETTTEENNEVSKSVLNTERKEVVSQWSKEFDLDGLFADVFN</sequence>
<keyword evidence="6" id="KW-0653">Protein transport</keyword>
<evidence type="ECO:0000256" key="6">
    <source>
        <dbReference type="ARBA" id="ARBA00022927"/>
    </source>
</evidence>
<feature type="region of interest" description="Disordered" evidence="9">
    <location>
        <begin position="65"/>
        <end position="100"/>
    </location>
</feature>
<gene>
    <name evidence="10" type="primary">NUG1</name>
    <name evidence="10" type="ORF">DEBR0S6_04654G</name>
</gene>
<dbReference type="GO" id="GO:0005525">
    <property type="term" value="F:GTP binding"/>
    <property type="evidence" value="ECO:0007669"/>
    <property type="project" value="UniProtKB-KW"/>
</dbReference>
<evidence type="ECO:0000313" key="10">
    <source>
        <dbReference type="EMBL" id="VUG19970.1"/>
    </source>
</evidence>
<dbReference type="InterPro" id="IPR014813">
    <property type="entry name" value="Gnl3_N_dom"/>
</dbReference>
<evidence type="ECO:0000256" key="5">
    <source>
        <dbReference type="ARBA" id="ARBA00022741"/>
    </source>
</evidence>
<keyword evidence="8" id="KW-0539">Nucleus</keyword>
<protein>
    <submittedName>
        <fullName evidence="10">DEBR0S6_04654g1_1</fullName>
    </submittedName>
</protein>
<keyword evidence="7" id="KW-0342">GTP-binding</keyword>
<keyword evidence="11" id="KW-1185">Reference proteome</keyword>
<dbReference type="AlphaFoldDB" id="A0A7D9D1I8"/>
<comment type="subcellular location">
    <subcellularLocation>
        <location evidence="2">Nucleus</location>
    </subcellularLocation>
</comment>
<dbReference type="Pfam" id="PF01926">
    <property type="entry name" value="MMR_HSR1"/>
    <property type="match status" value="1"/>
</dbReference>
<dbReference type="SUPFAM" id="SSF52540">
    <property type="entry name" value="P-loop containing nucleoside triphosphate hydrolases"/>
    <property type="match status" value="1"/>
</dbReference>
<evidence type="ECO:0000256" key="9">
    <source>
        <dbReference type="SAM" id="MobiDB-lite"/>
    </source>
</evidence>
<dbReference type="PROSITE" id="PS51721">
    <property type="entry name" value="G_CP"/>
    <property type="match status" value="1"/>
</dbReference>
<dbReference type="InterPro" id="IPR027417">
    <property type="entry name" value="P-loop_NTPase"/>
</dbReference>
<dbReference type="Proteomes" id="UP000478008">
    <property type="component" value="Unassembled WGS sequence"/>
</dbReference>
<feature type="compositionally biased region" description="Basic residues" evidence="9">
    <location>
        <begin position="21"/>
        <end position="30"/>
    </location>
</feature>
<dbReference type="Gene3D" id="1.10.1580.10">
    <property type="match status" value="1"/>
</dbReference>
<organism evidence="10 11">
    <name type="scientific">Dekkera bruxellensis</name>
    <name type="common">Brettanomyces custersii</name>
    <dbReference type="NCBI Taxonomy" id="5007"/>
    <lineage>
        <taxon>Eukaryota</taxon>
        <taxon>Fungi</taxon>
        <taxon>Dikarya</taxon>
        <taxon>Ascomycota</taxon>
        <taxon>Saccharomycotina</taxon>
        <taxon>Pichiomycetes</taxon>
        <taxon>Pichiales</taxon>
        <taxon>Pichiaceae</taxon>
        <taxon>Brettanomyces</taxon>
    </lineage>
</organism>
<dbReference type="Gene3D" id="3.40.50.300">
    <property type="entry name" value="P-loop containing nucleotide triphosphate hydrolases"/>
    <property type="match status" value="1"/>
</dbReference>
<dbReference type="InterPro" id="IPR030378">
    <property type="entry name" value="G_CP_dom"/>
</dbReference>
<feature type="region of interest" description="Disordered" evidence="9">
    <location>
        <begin position="1"/>
        <end position="53"/>
    </location>
</feature>